<keyword evidence="2" id="KW-1185">Reference proteome</keyword>
<dbReference type="WBParaSite" id="GPUH_0002010401-mRNA-1">
    <property type="protein sequence ID" value="GPUH_0002010401-mRNA-1"/>
    <property type="gene ID" value="GPUH_0002010401"/>
</dbReference>
<proteinExistence type="predicted"/>
<evidence type="ECO:0000313" key="3">
    <source>
        <dbReference type="WBParaSite" id="GPUH_0002010401-mRNA-1"/>
    </source>
</evidence>
<sequence length="129" mass="14100">MLFNNSVTQYDSLDSRISINSSVPISVAQHDYMPNGVGDSFTVLPVAAAGTRYSLALPNAGAGGVGTVYVIGLKENALLNVYMYKDNGEIETHYDRVVSFHAFLHIFANTTQAATHWACRFDHAFLHCT</sequence>
<accession>A0A183EGI8</accession>
<dbReference type="AlphaFoldDB" id="A0A183EGI8"/>
<dbReference type="EMBL" id="UYRT01089719">
    <property type="protein sequence ID" value="VDN35257.1"/>
    <property type="molecule type" value="Genomic_DNA"/>
</dbReference>
<evidence type="ECO:0000313" key="2">
    <source>
        <dbReference type="Proteomes" id="UP000271098"/>
    </source>
</evidence>
<gene>
    <name evidence="1" type="ORF">GPUH_LOCUS20078</name>
</gene>
<protein>
    <submittedName>
        <fullName evidence="3">LAM_G_DOMAIN domain-containing protein</fullName>
    </submittedName>
</protein>
<dbReference type="Proteomes" id="UP000271098">
    <property type="component" value="Unassembled WGS sequence"/>
</dbReference>
<reference evidence="1 2" key="2">
    <citation type="submission" date="2018-11" db="EMBL/GenBank/DDBJ databases">
        <authorList>
            <consortium name="Pathogen Informatics"/>
        </authorList>
    </citation>
    <scope>NUCLEOTIDE SEQUENCE [LARGE SCALE GENOMIC DNA]</scope>
</reference>
<evidence type="ECO:0000313" key="1">
    <source>
        <dbReference type="EMBL" id="VDN35257.1"/>
    </source>
</evidence>
<name>A0A183EGI8_9BILA</name>
<organism evidence="3">
    <name type="scientific">Gongylonema pulchrum</name>
    <dbReference type="NCBI Taxonomy" id="637853"/>
    <lineage>
        <taxon>Eukaryota</taxon>
        <taxon>Metazoa</taxon>
        <taxon>Ecdysozoa</taxon>
        <taxon>Nematoda</taxon>
        <taxon>Chromadorea</taxon>
        <taxon>Rhabditida</taxon>
        <taxon>Spirurina</taxon>
        <taxon>Spiruromorpha</taxon>
        <taxon>Spiruroidea</taxon>
        <taxon>Gongylonematidae</taxon>
        <taxon>Gongylonema</taxon>
    </lineage>
</organism>
<reference evidence="3" key="1">
    <citation type="submission" date="2016-06" db="UniProtKB">
        <authorList>
            <consortium name="WormBaseParasite"/>
        </authorList>
    </citation>
    <scope>IDENTIFICATION</scope>
</reference>